<keyword evidence="4" id="KW-1185">Reference proteome</keyword>
<accession>A0AAD2G8I5</accession>
<dbReference type="Proteomes" id="UP001295423">
    <property type="component" value="Unassembled WGS sequence"/>
</dbReference>
<reference evidence="3" key="1">
    <citation type="submission" date="2023-08" db="EMBL/GenBank/DDBJ databases">
        <authorList>
            <person name="Audoor S."/>
            <person name="Bilcke G."/>
        </authorList>
    </citation>
    <scope>NUCLEOTIDE SEQUENCE</scope>
</reference>
<name>A0AAD2G8I5_9STRA</name>
<dbReference type="EMBL" id="CAKOGP040002269">
    <property type="protein sequence ID" value="CAJ1966299.1"/>
    <property type="molecule type" value="Genomic_DNA"/>
</dbReference>
<organism evidence="3 4">
    <name type="scientific">Cylindrotheca closterium</name>
    <dbReference type="NCBI Taxonomy" id="2856"/>
    <lineage>
        <taxon>Eukaryota</taxon>
        <taxon>Sar</taxon>
        <taxon>Stramenopiles</taxon>
        <taxon>Ochrophyta</taxon>
        <taxon>Bacillariophyta</taxon>
        <taxon>Bacillariophyceae</taxon>
        <taxon>Bacillariophycidae</taxon>
        <taxon>Bacillariales</taxon>
        <taxon>Bacillariaceae</taxon>
        <taxon>Cylindrotheca</taxon>
    </lineage>
</organism>
<keyword evidence="2" id="KW-0732">Signal</keyword>
<evidence type="ECO:0000256" key="2">
    <source>
        <dbReference type="SAM" id="SignalP"/>
    </source>
</evidence>
<comment type="caution">
    <text evidence="3">The sequence shown here is derived from an EMBL/GenBank/DDBJ whole genome shotgun (WGS) entry which is preliminary data.</text>
</comment>
<feature type="chain" id="PRO_5042087533" evidence="2">
    <location>
        <begin position="24"/>
        <end position="203"/>
    </location>
</feature>
<evidence type="ECO:0000313" key="3">
    <source>
        <dbReference type="EMBL" id="CAJ1966299.1"/>
    </source>
</evidence>
<gene>
    <name evidence="3" type="ORF">CYCCA115_LOCUS21882</name>
</gene>
<feature type="signal peptide" evidence="2">
    <location>
        <begin position="1"/>
        <end position="23"/>
    </location>
</feature>
<protein>
    <submittedName>
        <fullName evidence="3">Uncharacterized protein</fullName>
    </submittedName>
</protein>
<proteinExistence type="predicted"/>
<dbReference type="Gene3D" id="1.20.120.290">
    <property type="entry name" value="Oxygen-evolving enhancer protein 3 (PsbQ), four-helix up-down bundle"/>
    <property type="match status" value="1"/>
</dbReference>
<dbReference type="InterPro" id="IPR023222">
    <property type="entry name" value="PsbQ-like_dom_sf"/>
</dbReference>
<sequence>MTTTRLLIALVAIQLLVVSFSHALSPNAAGQASRRAFVENSMASAALGFVAWQGLPANAAAADKAAFEGFLSQIQRARQQMDSVPALIDAEKWDSVRAVLVEPPLADCWAKTSRPLLSKYAESLGDSGGDELAALEAKEELVSHLRYLDMAVYNNNFNPITVEGKNGATKELIRSYYEDPMNEYKASIAALNDLIKLASETGS</sequence>
<keyword evidence="1" id="KW-0793">Thylakoid</keyword>
<evidence type="ECO:0000256" key="1">
    <source>
        <dbReference type="ARBA" id="ARBA00023078"/>
    </source>
</evidence>
<dbReference type="AlphaFoldDB" id="A0AAD2G8I5"/>
<evidence type="ECO:0000313" key="4">
    <source>
        <dbReference type="Proteomes" id="UP001295423"/>
    </source>
</evidence>